<proteinExistence type="predicted"/>
<evidence type="ECO:0000256" key="4">
    <source>
        <dbReference type="ARBA" id="ARBA00023136"/>
    </source>
</evidence>
<evidence type="ECO:0000256" key="5">
    <source>
        <dbReference type="SAM" id="Phobius"/>
    </source>
</evidence>
<dbReference type="AlphaFoldDB" id="A0A6I6MU51"/>
<keyword evidence="3 5" id="KW-1133">Transmembrane helix</keyword>
<dbReference type="Pfam" id="PF04228">
    <property type="entry name" value="Zn_peptidase"/>
    <property type="match status" value="1"/>
</dbReference>
<dbReference type="GO" id="GO:0016020">
    <property type="term" value="C:membrane"/>
    <property type="evidence" value="ECO:0007669"/>
    <property type="project" value="UniProtKB-SubCell"/>
</dbReference>
<feature type="transmembrane region" description="Helical" evidence="5">
    <location>
        <begin position="39"/>
        <end position="58"/>
    </location>
</feature>
<gene>
    <name evidence="6" type="ORF">DSM104635_03155</name>
</gene>
<keyword evidence="6" id="KW-0378">Hydrolase</keyword>
<dbReference type="InterPro" id="IPR007343">
    <property type="entry name" value="Uncharacterised_pept_Zn_put"/>
</dbReference>
<protein>
    <submittedName>
        <fullName evidence="6">Putative metalloprotease</fullName>
    </submittedName>
</protein>
<dbReference type="PANTHER" id="PTHR30168">
    <property type="entry name" value="PUTATIVE MEMBRANE PROTEIN YPFJ"/>
    <property type="match status" value="1"/>
</dbReference>
<dbReference type="GO" id="GO:0008237">
    <property type="term" value="F:metallopeptidase activity"/>
    <property type="evidence" value="ECO:0007669"/>
    <property type="project" value="UniProtKB-KW"/>
</dbReference>
<keyword evidence="6" id="KW-0645">Protease</keyword>
<keyword evidence="4 5" id="KW-0472">Membrane</keyword>
<accession>A0A6I6MU51</accession>
<dbReference type="RefSeq" id="WP_158767096.1">
    <property type="nucleotide sequence ID" value="NZ_CP047045.1"/>
</dbReference>
<dbReference type="GO" id="GO:0006508">
    <property type="term" value="P:proteolysis"/>
    <property type="evidence" value="ECO:0007669"/>
    <property type="project" value="UniProtKB-KW"/>
</dbReference>
<dbReference type="PANTHER" id="PTHR30168:SF0">
    <property type="entry name" value="INNER MEMBRANE PROTEIN"/>
    <property type="match status" value="1"/>
</dbReference>
<name>A0A6I6MU51_9CAUL</name>
<keyword evidence="2 5" id="KW-0812">Transmembrane</keyword>
<reference evidence="7" key="1">
    <citation type="submission" date="2019-12" db="EMBL/GenBank/DDBJ databases">
        <title>Complete genome of Terracaulis silvestris 0127_4.</title>
        <authorList>
            <person name="Vieira S."/>
            <person name="Riedel T."/>
            <person name="Sproer C."/>
            <person name="Pascual J."/>
            <person name="Boedeker C."/>
            <person name="Overmann J."/>
        </authorList>
    </citation>
    <scope>NUCLEOTIDE SEQUENCE [LARGE SCALE GENOMIC DNA]</scope>
    <source>
        <strain evidence="7">0127_4</strain>
    </source>
</reference>
<organism evidence="6 7">
    <name type="scientific">Terricaulis silvestris</name>
    <dbReference type="NCBI Taxonomy" id="2686094"/>
    <lineage>
        <taxon>Bacteria</taxon>
        <taxon>Pseudomonadati</taxon>
        <taxon>Pseudomonadota</taxon>
        <taxon>Alphaproteobacteria</taxon>
        <taxon>Caulobacterales</taxon>
        <taxon>Caulobacteraceae</taxon>
        <taxon>Terricaulis</taxon>
    </lineage>
</organism>
<dbReference type="Proteomes" id="UP000431269">
    <property type="component" value="Chromosome"/>
</dbReference>
<evidence type="ECO:0000256" key="1">
    <source>
        <dbReference type="ARBA" id="ARBA00004167"/>
    </source>
</evidence>
<dbReference type="KEGG" id="tsv:DSM104635_03155"/>
<evidence type="ECO:0000313" key="7">
    <source>
        <dbReference type="Proteomes" id="UP000431269"/>
    </source>
</evidence>
<keyword evidence="6" id="KW-0482">Metalloprotease</keyword>
<evidence type="ECO:0000256" key="2">
    <source>
        <dbReference type="ARBA" id="ARBA00022692"/>
    </source>
</evidence>
<comment type="subcellular location">
    <subcellularLocation>
        <location evidence="1">Membrane</location>
        <topology evidence="1">Single-pass membrane protein</topology>
    </subcellularLocation>
</comment>
<evidence type="ECO:0000256" key="3">
    <source>
        <dbReference type="ARBA" id="ARBA00022989"/>
    </source>
</evidence>
<sequence length="301" mass="31781">MRTDNQRRSDNFEDRGRGGGGAVGGGLAAGALFAILRRIGLRGILIVGLVLAGIWFFAPANIKEMVFGALLGGVPGQSQSTSGEGSVCEAEAQACDFSRAVLGSTEDVWSAQFSQNRLPNYSVQAGSYRAPTLVVFSGGVATGCGNATADVGPFYCPADTNLYIDPSFYQVMQSRLNAPGDFAQAYVIAHEVGHHVQNLIGATQRSVSGENQNQTSVRVELQADCLAGVWGHTARASLAIDEADLREALNAAHAIGDDTLGANAGQYTHGTSAQRMRWFRRGFDSGDARQCDTFAVSQAQL</sequence>
<keyword evidence="7" id="KW-1185">Reference proteome</keyword>
<evidence type="ECO:0000313" key="6">
    <source>
        <dbReference type="EMBL" id="QGZ96297.1"/>
    </source>
</evidence>
<dbReference type="EMBL" id="CP047045">
    <property type="protein sequence ID" value="QGZ96297.1"/>
    <property type="molecule type" value="Genomic_DNA"/>
</dbReference>